<gene>
    <name evidence="2" type="ORF">NXC12_PD00399</name>
</gene>
<dbReference type="EMBL" id="CP020910">
    <property type="protein sequence ID" value="ARQ13488.1"/>
    <property type="molecule type" value="Genomic_DNA"/>
</dbReference>
<reference evidence="2 3" key="1">
    <citation type="submission" date="2017-04" db="EMBL/GenBank/DDBJ databases">
        <title>Complete genome sequences of Rhizobium genomic linages associated to common bean (phaseolus vulgaris).</title>
        <authorList>
            <person name="Santamaria R.I."/>
            <person name="Bustos P."/>
            <person name="Perez-Carrascal O."/>
            <person name="Martinez-Flores I."/>
            <person name="Juarez S."/>
            <person name="Lozano L."/>
            <person name="Miranda F."/>
            <person name="Vinuesa P."/>
            <person name="Martinez-Romero E."/>
            <person name="Cevallos M.A."/>
            <person name="Romero D."/>
            <person name="Davila G."/>
            <person name="Gonzalez V."/>
        </authorList>
    </citation>
    <scope>NUCLEOTIDE SEQUENCE [LARGE SCALE GENOMIC DNA]</scope>
    <source>
        <strain evidence="2 3">NXC12</strain>
        <plasmid evidence="3">pretnxc12d</plasmid>
    </source>
</reference>
<evidence type="ECO:0000313" key="3">
    <source>
        <dbReference type="Proteomes" id="UP000194159"/>
    </source>
</evidence>
<proteinExistence type="predicted"/>
<feature type="compositionally biased region" description="Polar residues" evidence="1">
    <location>
        <begin position="38"/>
        <end position="56"/>
    </location>
</feature>
<dbReference type="AlphaFoldDB" id="A0AAN1BLP2"/>
<feature type="region of interest" description="Disordered" evidence="1">
    <location>
        <begin position="1"/>
        <end position="66"/>
    </location>
</feature>
<geneLocation type="plasmid" evidence="3">
    <name>pretnxc12d</name>
</geneLocation>
<organism evidence="2 3">
    <name type="scientific">Rhizobium etli</name>
    <dbReference type="NCBI Taxonomy" id="29449"/>
    <lineage>
        <taxon>Bacteria</taxon>
        <taxon>Pseudomonadati</taxon>
        <taxon>Pseudomonadota</taxon>
        <taxon>Alphaproteobacteria</taxon>
        <taxon>Hyphomicrobiales</taxon>
        <taxon>Rhizobiaceae</taxon>
        <taxon>Rhizobium/Agrobacterium group</taxon>
        <taxon>Rhizobium</taxon>
    </lineage>
</organism>
<keyword evidence="2" id="KW-0614">Plasmid</keyword>
<dbReference type="Proteomes" id="UP000194159">
    <property type="component" value="Plasmid pRetNXC12d"/>
</dbReference>
<feature type="compositionally biased region" description="Basic and acidic residues" evidence="1">
    <location>
        <begin position="57"/>
        <end position="66"/>
    </location>
</feature>
<sequence length="66" mass="7407">MLPYSSDRYIATRIDRNRLSERGGGNPPRKKGEKMLSMGQQPSSRTFFTDNGPNSDQSRDSCKPVS</sequence>
<evidence type="ECO:0000256" key="1">
    <source>
        <dbReference type="SAM" id="MobiDB-lite"/>
    </source>
</evidence>
<evidence type="ECO:0000313" key="2">
    <source>
        <dbReference type="EMBL" id="ARQ13488.1"/>
    </source>
</evidence>
<accession>A0AAN1BLP2</accession>
<name>A0AAN1BLP2_RHIET</name>
<protein>
    <submittedName>
        <fullName evidence="2">Uncharacterized protein</fullName>
    </submittedName>
</protein>